<dbReference type="Pfam" id="PF00877">
    <property type="entry name" value="NLPC_P60"/>
    <property type="match status" value="1"/>
</dbReference>
<keyword evidence="4" id="KW-0788">Thiol protease</keyword>
<dbReference type="GO" id="GO:0008234">
    <property type="term" value="F:cysteine-type peptidase activity"/>
    <property type="evidence" value="ECO:0007669"/>
    <property type="project" value="UniProtKB-KW"/>
</dbReference>
<dbReference type="Proteomes" id="UP000187059">
    <property type="component" value="Chromosome"/>
</dbReference>
<protein>
    <submittedName>
        <fullName evidence="6">NlpC/P60 family protein</fullName>
    </submittedName>
</protein>
<dbReference type="GO" id="GO:0006508">
    <property type="term" value="P:proteolysis"/>
    <property type="evidence" value="ECO:0007669"/>
    <property type="project" value="UniProtKB-KW"/>
</dbReference>
<evidence type="ECO:0000313" key="6">
    <source>
        <dbReference type="EMBL" id="APZ53145.1"/>
    </source>
</evidence>
<dbReference type="Gene3D" id="3.90.1720.10">
    <property type="entry name" value="endopeptidase domain like (from Nostoc punctiforme)"/>
    <property type="match status" value="1"/>
</dbReference>
<evidence type="ECO:0000313" key="7">
    <source>
        <dbReference type="Proteomes" id="UP000187059"/>
    </source>
</evidence>
<evidence type="ECO:0000256" key="3">
    <source>
        <dbReference type="ARBA" id="ARBA00022801"/>
    </source>
</evidence>
<accession>A0A1P8UUT1</accession>
<dbReference type="STRING" id="1250539.Ga0080574_TMP2811"/>
<dbReference type="EMBL" id="CP015093">
    <property type="protein sequence ID" value="APZ53145.1"/>
    <property type="molecule type" value="Genomic_DNA"/>
</dbReference>
<organism evidence="6 7">
    <name type="scientific">Salipiger abyssi</name>
    <dbReference type="NCBI Taxonomy" id="1250539"/>
    <lineage>
        <taxon>Bacteria</taxon>
        <taxon>Pseudomonadati</taxon>
        <taxon>Pseudomonadota</taxon>
        <taxon>Alphaproteobacteria</taxon>
        <taxon>Rhodobacterales</taxon>
        <taxon>Roseobacteraceae</taxon>
        <taxon>Salipiger</taxon>
    </lineage>
</organism>
<gene>
    <name evidence="6" type="ORF">Ga0080574_TMP2811</name>
</gene>
<evidence type="ECO:0000256" key="4">
    <source>
        <dbReference type="ARBA" id="ARBA00022807"/>
    </source>
</evidence>
<proteinExistence type="inferred from homology"/>
<dbReference type="OrthoDB" id="6058745at2"/>
<dbReference type="InterPro" id="IPR038765">
    <property type="entry name" value="Papain-like_cys_pep_sf"/>
</dbReference>
<keyword evidence="2" id="KW-0645">Protease</keyword>
<evidence type="ECO:0000256" key="1">
    <source>
        <dbReference type="ARBA" id="ARBA00007074"/>
    </source>
</evidence>
<keyword evidence="3" id="KW-0378">Hydrolase</keyword>
<dbReference type="AlphaFoldDB" id="A0A1P8UUT1"/>
<dbReference type="SUPFAM" id="SSF54001">
    <property type="entry name" value="Cysteine proteinases"/>
    <property type="match status" value="1"/>
</dbReference>
<dbReference type="KEGG" id="paby:Ga0080574_TMP2811"/>
<evidence type="ECO:0000256" key="2">
    <source>
        <dbReference type="ARBA" id="ARBA00022670"/>
    </source>
</evidence>
<dbReference type="PROSITE" id="PS51935">
    <property type="entry name" value="NLPC_P60"/>
    <property type="match status" value="1"/>
</dbReference>
<sequence>MSFSSFVGIPHVDLGRDRSGADCWGLLRLVYAEDLGITLPSLLEDYATCADHAVIAALMAKHEQAGPWRPVEQIQPYDLLRFRVGRHDAHVAVAVDRRRMLHAHAGRHAVIVPRNTPEWRDRFTGAFRHEAML</sequence>
<keyword evidence="7" id="KW-1185">Reference proteome</keyword>
<dbReference type="RefSeq" id="WP_076700511.1">
    <property type="nucleotide sequence ID" value="NZ_CP015093.1"/>
</dbReference>
<feature type="domain" description="NlpC/P60" evidence="5">
    <location>
        <begin position="1"/>
        <end position="130"/>
    </location>
</feature>
<evidence type="ECO:0000259" key="5">
    <source>
        <dbReference type="PROSITE" id="PS51935"/>
    </source>
</evidence>
<dbReference type="InterPro" id="IPR000064">
    <property type="entry name" value="NLP_P60_dom"/>
</dbReference>
<name>A0A1P8UUT1_9RHOB</name>
<reference evidence="6 7" key="1">
    <citation type="submission" date="2016-04" db="EMBL/GenBank/DDBJ databases">
        <title>Deep-sea bacteria in the southern Pacific.</title>
        <authorList>
            <person name="Tang K."/>
        </authorList>
    </citation>
    <scope>NUCLEOTIDE SEQUENCE [LARGE SCALE GENOMIC DNA]</scope>
    <source>
        <strain evidence="6 7">JLT2014</strain>
    </source>
</reference>
<comment type="similarity">
    <text evidence="1">Belongs to the peptidase C40 family.</text>
</comment>